<evidence type="ECO:0000313" key="2">
    <source>
        <dbReference type="Proteomes" id="UP000792457"/>
    </source>
</evidence>
<comment type="caution">
    <text evidence="1">The sequence shown here is derived from an EMBL/GenBank/DDBJ whole genome shotgun (WGS) entry which is preliminary data.</text>
</comment>
<organism evidence="1 2">
    <name type="scientific">Ladona fulva</name>
    <name type="common">Scarce chaser dragonfly</name>
    <name type="synonym">Libellula fulva</name>
    <dbReference type="NCBI Taxonomy" id="123851"/>
    <lineage>
        <taxon>Eukaryota</taxon>
        <taxon>Metazoa</taxon>
        <taxon>Ecdysozoa</taxon>
        <taxon>Arthropoda</taxon>
        <taxon>Hexapoda</taxon>
        <taxon>Insecta</taxon>
        <taxon>Pterygota</taxon>
        <taxon>Palaeoptera</taxon>
        <taxon>Odonata</taxon>
        <taxon>Epiprocta</taxon>
        <taxon>Anisoptera</taxon>
        <taxon>Libelluloidea</taxon>
        <taxon>Libellulidae</taxon>
        <taxon>Ladona</taxon>
    </lineage>
</organism>
<dbReference type="AlphaFoldDB" id="A0A8K0KCQ6"/>
<accession>A0A8K0KCQ6</accession>
<reference evidence="1" key="1">
    <citation type="submission" date="2013-04" db="EMBL/GenBank/DDBJ databases">
        <authorList>
            <person name="Qu J."/>
            <person name="Murali S.C."/>
            <person name="Bandaranaike D."/>
            <person name="Bellair M."/>
            <person name="Blankenburg K."/>
            <person name="Chao H."/>
            <person name="Dinh H."/>
            <person name="Doddapaneni H."/>
            <person name="Downs B."/>
            <person name="Dugan-Rocha S."/>
            <person name="Elkadiri S."/>
            <person name="Gnanaolivu R.D."/>
            <person name="Hernandez B."/>
            <person name="Javaid M."/>
            <person name="Jayaseelan J.C."/>
            <person name="Lee S."/>
            <person name="Li M."/>
            <person name="Ming W."/>
            <person name="Munidasa M."/>
            <person name="Muniz J."/>
            <person name="Nguyen L."/>
            <person name="Ongeri F."/>
            <person name="Osuji N."/>
            <person name="Pu L.-L."/>
            <person name="Puazo M."/>
            <person name="Qu C."/>
            <person name="Quiroz J."/>
            <person name="Raj R."/>
            <person name="Weissenberger G."/>
            <person name="Xin Y."/>
            <person name="Zou X."/>
            <person name="Han Y."/>
            <person name="Richards S."/>
            <person name="Worley K."/>
            <person name="Muzny D."/>
            <person name="Gibbs R."/>
        </authorList>
    </citation>
    <scope>NUCLEOTIDE SEQUENCE</scope>
    <source>
        <strain evidence="1">Sampled in the wild</strain>
    </source>
</reference>
<evidence type="ECO:0000313" key="1">
    <source>
        <dbReference type="EMBL" id="KAG8231764.1"/>
    </source>
</evidence>
<dbReference type="Proteomes" id="UP000792457">
    <property type="component" value="Unassembled WGS sequence"/>
</dbReference>
<keyword evidence="2" id="KW-1185">Reference proteome</keyword>
<dbReference type="EMBL" id="KZ308573">
    <property type="protein sequence ID" value="KAG8231764.1"/>
    <property type="molecule type" value="Genomic_DNA"/>
</dbReference>
<sequence>MLAQRGLKPRVEQKGKCWLDPDAQYAYRLRDHGLSILLAWGVSSKRCQNSYHRDNLLVAAERS</sequence>
<proteinExistence type="predicted"/>
<name>A0A8K0KCQ6_LADFU</name>
<dbReference type="OrthoDB" id="10070352at2759"/>
<gene>
    <name evidence="1" type="ORF">J437_LFUL010739</name>
</gene>
<protein>
    <submittedName>
        <fullName evidence="1">Uncharacterized protein</fullName>
    </submittedName>
</protein>
<reference evidence="1" key="2">
    <citation type="submission" date="2017-10" db="EMBL/GenBank/DDBJ databases">
        <title>Ladona fulva Genome sequencing and assembly.</title>
        <authorList>
            <person name="Murali S."/>
            <person name="Richards S."/>
            <person name="Bandaranaike D."/>
            <person name="Bellair M."/>
            <person name="Blankenburg K."/>
            <person name="Chao H."/>
            <person name="Dinh H."/>
            <person name="Doddapaneni H."/>
            <person name="Dugan-Rocha S."/>
            <person name="Elkadiri S."/>
            <person name="Gnanaolivu R."/>
            <person name="Hernandez B."/>
            <person name="Skinner E."/>
            <person name="Javaid M."/>
            <person name="Lee S."/>
            <person name="Li M."/>
            <person name="Ming W."/>
            <person name="Munidasa M."/>
            <person name="Muniz J."/>
            <person name="Nguyen L."/>
            <person name="Hughes D."/>
            <person name="Osuji N."/>
            <person name="Pu L.-L."/>
            <person name="Puazo M."/>
            <person name="Qu C."/>
            <person name="Quiroz J."/>
            <person name="Raj R."/>
            <person name="Weissenberger G."/>
            <person name="Xin Y."/>
            <person name="Zou X."/>
            <person name="Han Y."/>
            <person name="Worley K."/>
            <person name="Muzny D."/>
            <person name="Gibbs R."/>
        </authorList>
    </citation>
    <scope>NUCLEOTIDE SEQUENCE</scope>
    <source>
        <strain evidence="1">Sampled in the wild</strain>
    </source>
</reference>